<comment type="caution">
    <text evidence="3">The sequence shown here is derived from an EMBL/GenBank/DDBJ whole genome shotgun (WGS) entry which is preliminary data.</text>
</comment>
<evidence type="ECO:0000256" key="1">
    <source>
        <dbReference type="SAM" id="MobiDB-lite"/>
    </source>
</evidence>
<name>M9LIF0_PAEPP</name>
<organism evidence="3 4">
    <name type="scientific">Paenibacillus popilliae ATCC 14706</name>
    <dbReference type="NCBI Taxonomy" id="1212764"/>
    <lineage>
        <taxon>Bacteria</taxon>
        <taxon>Bacillati</taxon>
        <taxon>Bacillota</taxon>
        <taxon>Bacilli</taxon>
        <taxon>Bacillales</taxon>
        <taxon>Paenibacillaceae</taxon>
        <taxon>Paenibacillus</taxon>
    </lineage>
</organism>
<dbReference type="AlphaFoldDB" id="M9LIF0"/>
<dbReference type="Proteomes" id="UP000029453">
    <property type="component" value="Unassembled WGS sequence"/>
</dbReference>
<feature type="region of interest" description="Disordered" evidence="1">
    <location>
        <begin position="81"/>
        <end position="102"/>
    </location>
</feature>
<evidence type="ECO:0000313" key="4">
    <source>
        <dbReference type="Proteomes" id="UP000029453"/>
    </source>
</evidence>
<protein>
    <submittedName>
        <fullName evidence="3">Chromosome segregation ATPase</fullName>
    </submittedName>
</protein>
<keyword evidence="4" id="KW-1185">Reference proteome</keyword>
<proteinExistence type="predicted"/>
<dbReference type="EMBL" id="BALG01000151">
    <property type="protein sequence ID" value="GAC42845.1"/>
    <property type="molecule type" value="Genomic_DNA"/>
</dbReference>
<gene>
    <name evidence="3" type="ORF">PPOP_2205</name>
</gene>
<dbReference type="RefSeq" id="WP_006286339.1">
    <property type="nucleotide sequence ID" value="NZ_BALG01000151.1"/>
</dbReference>
<evidence type="ECO:0000313" key="3">
    <source>
        <dbReference type="EMBL" id="GAC42845.1"/>
    </source>
</evidence>
<accession>M9LIF0</accession>
<keyword evidence="2" id="KW-0732">Signal</keyword>
<evidence type="ECO:0000256" key="2">
    <source>
        <dbReference type="SAM" id="SignalP"/>
    </source>
</evidence>
<feature type="signal peptide" evidence="2">
    <location>
        <begin position="1"/>
        <end position="23"/>
    </location>
</feature>
<reference evidence="3 4" key="1">
    <citation type="submission" date="2012-10" db="EMBL/GenBank/DDBJ databases">
        <title>Draft Genome Sequence of Paenibacillus popilliae ATCC 14706T.</title>
        <authorList>
            <person name="Iiyama K."/>
            <person name="Mori K."/>
            <person name="Mon H."/>
            <person name="Chieda Y."/>
            <person name="Lee J.M."/>
            <person name="Kusakabe T."/>
            <person name="Tashiro K."/>
            <person name="Asano S."/>
            <person name="Yasunaga-Aoki C."/>
            <person name="Shimizu S."/>
        </authorList>
    </citation>
    <scope>NUCLEOTIDE SEQUENCE [LARGE SCALE GENOMIC DNA]</scope>
    <source>
        <strain evidence="3 4">ATCC 14706</strain>
    </source>
</reference>
<feature type="chain" id="PRO_5004100065" evidence="2">
    <location>
        <begin position="24"/>
        <end position="181"/>
    </location>
</feature>
<sequence length="181" mass="19888">MKKTILSLTAVLAISAIAPTIYATPVVGSASEVSVSFSPSVKIGHLFADITNLPDDFGSSPIFDASFAAEKVDPEYDALQRQGKVPYKSSPTLDTRSIDHHTLDSGSKKREYYYLLKGQKISVGVRYNHTSITANKPTTIYDHTLPNKELTAPENGYYYIEYAAPSSGNDQYHIIAHTRID</sequence>